<dbReference type="InterPro" id="IPR036390">
    <property type="entry name" value="WH_DNA-bd_sf"/>
</dbReference>
<dbReference type="SUPFAM" id="SSF46785">
    <property type="entry name" value="Winged helix' DNA-binding domain"/>
    <property type="match status" value="1"/>
</dbReference>
<dbReference type="PANTHER" id="PTHR38465">
    <property type="entry name" value="HTH-TYPE TRANSCRIPTIONAL REGULATOR MJ1563-RELATED"/>
    <property type="match status" value="1"/>
</dbReference>
<gene>
    <name evidence="5" type="ORF">GALLR39Z86_18770</name>
</gene>
<dbReference type="GO" id="GO:0003677">
    <property type="term" value="F:DNA binding"/>
    <property type="evidence" value="ECO:0007669"/>
    <property type="project" value="UniProtKB-KW"/>
</dbReference>
<dbReference type="GO" id="GO:0003700">
    <property type="term" value="F:DNA-binding transcription factor activity"/>
    <property type="evidence" value="ECO:0007669"/>
    <property type="project" value="InterPro"/>
</dbReference>
<dbReference type="Proteomes" id="UP001144313">
    <property type="component" value="Unassembled WGS sequence"/>
</dbReference>
<dbReference type="CDD" id="cd00090">
    <property type="entry name" value="HTH_ARSR"/>
    <property type="match status" value="1"/>
</dbReference>
<dbReference type="InterPro" id="IPR036388">
    <property type="entry name" value="WH-like_DNA-bd_sf"/>
</dbReference>
<evidence type="ECO:0000256" key="3">
    <source>
        <dbReference type="ARBA" id="ARBA00023163"/>
    </source>
</evidence>
<keyword evidence="3" id="KW-0804">Transcription</keyword>
<evidence type="ECO:0000313" key="6">
    <source>
        <dbReference type="Proteomes" id="UP001144313"/>
    </source>
</evidence>
<dbReference type="Gene3D" id="1.10.10.10">
    <property type="entry name" value="Winged helix-like DNA-binding domain superfamily/Winged helix DNA-binding domain"/>
    <property type="match status" value="1"/>
</dbReference>
<feature type="domain" description="HTH marR-type" evidence="4">
    <location>
        <begin position="25"/>
        <end position="82"/>
    </location>
</feature>
<proteinExistence type="predicted"/>
<dbReference type="Pfam" id="PF12802">
    <property type="entry name" value="MarR_2"/>
    <property type="match status" value="1"/>
</dbReference>
<keyword evidence="6" id="KW-1185">Reference proteome</keyword>
<evidence type="ECO:0000259" key="4">
    <source>
        <dbReference type="Pfam" id="PF12802"/>
    </source>
</evidence>
<dbReference type="InterPro" id="IPR052362">
    <property type="entry name" value="HTH-GbsR_regulator"/>
</dbReference>
<dbReference type="EMBL" id="BSDT01000001">
    <property type="protein sequence ID" value="GLI42027.1"/>
    <property type="molecule type" value="Genomic_DNA"/>
</dbReference>
<protein>
    <submittedName>
        <fullName evidence="5">MarR family transcriptional regulator</fullName>
    </submittedName>
</protein>
<organism evidence="5 6">
    <name type="scientific">Glycomyces algeriensis</name>
    <dbReference type="NCBI Taxonomy" id="256037"/>
    <lineage>
        <taxon>Bacteria</taxon>
        <taxon>Bacillati</taxon>
        <taxon>Actinomycetota</taxon>
        <taxon>Actinomycetes</taxon>
        <taxon>Glycomycetales</taxon>
        <taxon>Glycomycetaceae</taxon>
        <taxon>Glycomyces</taxon>
    </lineage>
</organism>
<evidence type="ECO:0000256" key="1">
    <source>
        <dbReference type="ARBA" id="ARBA00023015"/>
    </source>
</evidence>
<name>A0A9W6LFJ5_9ACTN</name>
<dbReference type="PANTHER" id="PTHR38465:SF2">
    <property type="entry name" value="HTH-TYPE TRANSCRIPTIONAL REGULATOR MMPR5"/>
    <property type="match status" value="1"/>
</dbReference>
<evidence type="ECO:0000256" key="2">
    <source>
        <dbReference type="ARBA" id="ARBA00023125"/>
    </source>
</evidence>
<dbReference type="RefSeq" id="WP_270115007.1">
    <property type="nucleotide sequence ID" value="NZ_BAAAOL010000003.1"/>
</dbReference>
<reference evidence="5" key="1">
    <citation type="submission" date="2022-12" db="EMBL/GenBank/DDBJ databases">
        <title>Reference genome sequencing for broad-spectrum identification of bacterial and archaeal isolates by mass spectrometry.</title>
        <authorList>
            <person name="Sekiguchi Y."/>
            <person name="Tourlousse D.M."/>
        </authorList>
    </citation>
    <scope>NUCLEOTIDE SEQUENCE</scope>
    <source>
        <strain evidence="5">LLR39Z86</strain>
    </source>
</reference>
<keyword evidence="2" id="KW-0238">DNA-binding</keyword>
<dbReference type="AlphaFoldDB" id="A0A9W6LFJ5"/>
<dbReference type="InterPro" id="IPR011991">
    <property type="entry name" value="ArsR-like_HTH"/>
</dbReference>
<sequence>MEEHTGARKALLEYVEQFAGLLIDSGLQRMSARVFSYVLVDDADTYTAAEIAEGLGISLAAVSGAVRELATAGLLIKGRRPSTRADVYRLNDDDIWGSIMLDRSPIINRYRELAVLGIETLPEGPGRDRLVQTAAFMEFVDHEMALMRERWNERRDELCTTYVERRRSTPPR</sequence>
<keyword evidence="1" id="KW-0805">Transcription regulation</keyword>
<comment type="caution">
    <text evidence="5">The sequence shown here is derived from an EMBL/GenBank/DDBJ whole genome shotgun (WGS) entry which is preliminary data.</text>
</comment>
<evidence type="ECO:0000313" key="5">
    <source>
        <dbReference type="EMBL" id="GLI42027.1"/>
    </source>
</evidence>
<dbReference type="InterPro" id="IPR000835">
    <property type="entry name" value="HTH_MarR-typ"/>
</dbReference>
<accession>A0A9W6LFJ5</accession>